<gene>
    <name evidence="1" type="ORF">bsdE14_05030</name>
</gene>
<evidence type="ECO:0000313" key="1">
    <source>
        <dbReference type="EMBL" id="GLC29093.1"/>
    </source>
</evidence>
<evidence type="ECO:0000313" key="2">
    <source>
        <dbReference type="Proteomes" id="UP001208567"/>
    </source>
</evidence>
<dbReference type="Proteomes" id="UP001208567">
    <property type="component" value="Unassembled WGS sequence"/>
</dbReference>
<name>A0ABQ5N1M0_9CLOT</name>
<dbReference type="EMBL" id="BRXR01000001">
    <property type="protein sequence ID" value="GLC29093.1"/>
    <property type="molecule type" value="Genomic_DNA"/>
</dbReference>
<organism evidence="1 2">
    <name type="scientific">Clostridium omnivorum</name>
    <dbReference type="NCBI Taxonomy" id="1604902"/>
    <lineage>
        <taxon>Bacteria</taxon>
        <taxon>Bacillati</taxon>
        <taxon>Bacillota</taxon>
        <taxon>Clostridia</taxon>
        <taxon>Eubacteriales</taxon>
        <taxon>Clostridiaceae</taxon>
        <taxon>Clostridium</taxon>
    </lineage>
</organism>
<comment type="caution">
    <text evidence="1">The sequence shown here is derived from an EMBL/GenBank/DDBJ whole genome shotgun (WGS) entry which is preliminary data.</text>
</comment>
<keyword evidence="2" id="KW-1185">Reference proteome</keyword>
<sequence length="41" mass="4528">MNGCLVDIMHKIMPTSNKISADNFGHGRSASKNAYNLYLSK</sequence>
<reference evidence="1 2" key="1">
    <citation type="journal article" date="2024" name="Int. J. Syst. Evol. Microbiol.">
        <title>Clostridium omnivorum sp. nov., isolated from anoxic soil under the treatment of reductive soil disinfestation.</title>
        <authorList>
            <person name="Ueki A."/>
            <person name="Tonouchi A."/>
            <person name="Kaku N."/>
            <person name="Honma S."/>
            <person name="Ueki K."/>
        </authorList>
    </citation>
    <scope>NUCLEOTIDE SEQUENCE [LARGE SCALE GENOMIC DNA]</scope>
    <source>
        <strain evidence="1 2">E14</strain>
    </source>
</reference>
<accession>A0ABQ5N1M0</accession>
<proteinExistence type="predicted"/>
<protein>
    <submittedName>
        <fullName evidence="1">Uncharacterized protein</fullName>
    </submittedName>
</protein>
<dbReference type="RefSeq" id="WP_264848373.1">
    <property type="nucleotide sequence ID" value="NZ_BRXR01000001.1"/>
</dbReference>